<dbReference type="AlphaFoldDB" id="B4GMN6"/>
<keyword evidence="1" id="KW-0010">Activator</keyword>
<comment type="function">
    <text evidence="1">Involved in mRNA export coupled transcription activation by association with both the AMEX and the SAGA complexes. The SAGA complex is a multiprotein complex that activates transcription by remodeling chromatin and mediating histone acetylation and deubiquitination. Within the SAGA complex, participates to a subcomplex that specifically deubiquitinates histone H2B. The SAGA complex is recruited to specific gene promoters by activators, where it is required for transcription. Required for nuclear receptor-mediated transactivation. Involved in transcription elongation by recruiting the THO complex onto nascent mRNA. The AMEX complex functions in docking export-competent ribonucleoprotein particles (mRNPs) to the nuclear entrance of the nuclear pore complex (nuclear basket). AMEX participates in mRNA export and accurate chromatin positioning in the nucleus by tethering genes to the nuclear periphery.</text>
</comment>
<keyword evidence="1" id="KW-0509">mRNA transport</keyword>
<protein>
    <recommendedName>
        <fullName evidence="1">Enhancer of yellow 2 transcription factor</fullName>
    </recommendedName>
</protein>
<dbReference type="STRING" id="7234.B4GMN6"/>
<evidence type="ECO:0000313" key="2">
    <source>
        <dbReference type="EMBL" id="EDW38110.1"/>
    </source>
</evidence>
<dbReference type="Proteomes" id="UP000008744">
    <property type="component" value="Unassembled WGS sequence"/>
</dbReference>
<keyword evidence="1" id="KW-0805">Transcription regulation</keyword>
<dbReference type="PANTHER" id="PTHR12514">
    <property type="entry name" value="ENHANCER OF YELLOW 2 TRANSCRIPTION FACTOR"/>
    <property type="match status" value="1"/>
</dbReference>
<reference evidence="2 3" key="1">
    <citation type="journal article" date="2007" name="Nature">
        <title>Evolution of genes and genomes on the Drosophila phylogeny.</title>
        <authorList>
            <consortium name="Drosophila 12 Genomes Consortium"/>
            <person name="Clark A.G."/>
            <person name="Eisen M.B."/>
            <person name="Smith D.R."/>
            <person name="Bergman C.M."/>
            <person name="Oliver B."/>
            <person name="Markow T.A."/>
            <person name="Kaufman T.C."/>
            <person name="Kellis M."/>
            <person name="Gelbart W."/>
            <person name="Iyer V.N."/>
            <person name="Pollard D.A."/>
            <person name="Sackton T.B."/>
            <person name="Larracuente A.M."/>
            <person name="Singh N.D."/>
            <person name="Abad J.P."/>
            <person name="Abt D.N."/>
            <person name="Adryan B."/>
            <person name="Aguade M."/>
            <person name="Akashi H."/>
            <person name="Anderson W.W."/>
            <person name="Aquadro C.F."/>
            <person name="Ardell D.H."/>
            <person name="Arguello R."/>
            <person name="Artieri C.G."/>
            <person name="Barbash D.A."/>
            <person name="Barker D."/>
            <person name="Barsanti P."/>
            <person name="Batterham P."/>
            <person name="Batzoglou S."/>
            <person name="Begun D."/>
            <person name="Bhutkar A."/>
            <person name="Blanco E."/>
            <person name="Bosak S.A."/>
            <person name="Bradley R.K."/>
            <person name="Brand A.D."/>
            <person name="Brent M.R."/>
            <person name="Brooks A.N."/>
            <person name="Brown R.H."/>
            <person name="Butlin R.K."/>
            <person name="Caggese C."/>
            <person name="Calvi B.R."/>
            <person name="Bernardo de Carvalho A."/>
            <person name="Caspi A."/>
            <person name="Castrezana S."/>
            <person name="Celniker S.E."/>
            <person name="Chang J.L."/>
            <person name="Chapple C."/>
            <person name="Chatterji S."/>
            <person name="Chinwalla A."/>
            <person name="Civetta A."/>
            <person name="Clifton S.W."/>
            <person name="Comeron J.M."/>
            <person name="Costello J.C."/>
            <person name="Coyne J.A."/>
            <person name="Daub J."/>
            <person name="David R.G."/>
            <person name="Delcher A.L."/>
            <person name="Delehaunty K."/>
            <person name="Do C.B."/>
            <person name="Ebling H."/>
            <person name="Edwards K."/>
            <person name="Eickbush T."/>
            <person name="Evans J.D."/>
            <person name="Filipski A."/>
            <person name="Findeiss S."/>
            <person name="Freyhult E."/>
            <person name="Fulton L."/>
            <person name="Fulton R."/>
            <person name="Garcia A.C."/>
            <person name="Gardiner A."/>
            <person name="Garfield D.A."/>
            <person name="Garvin B.E."/>
            <person name="Gibson G."/>
            <person name="Gilbert D."/>
            <person name="Gnerre S."/>
            <person name="Godfrey J."/>
            <person name="Good R."/>
            <person name="Gotea V."/>
            <person name="Gravely B."/>
            <person name="Greenberg A.J."/>
            <person name="Griffiths-Jones S."/>
            <person name="Gross S."/>
            <person name="Guigo R."/>
            <person name="Gustafson E.A."/>
            <person name="Haerty W."/>
            <person name="Hahn M.W."/>
            <person name="Halligan D.L."/>
            <person name="Halpern A.L."/>
            <person name="Halter G.M."/>
            <person name="Han M.V."/>
            <person name="Heger A."/>
            <person name="Hillier L."/>
            <person name="Hinrichs A.S."/>
            <person name="Holmes I."/>
            <person name="Hoskins R.A."/>
            <person name="Hubisz M.J."/>
            <person name="Hultmark D."/>
            <person name="Huntley M.A."/>
            <person name="Jaffe D.B."/>
            <person name="Jagadeeshan S."/>
            <person name="Jeck W.R."/>
            <person name="Johnson J."/>
            <person name="Jones C.D."/>
            <person name="Jordan W.C."/>
            <person name="Karpen G.H."/>
            <person name="Kataoka E."/>
            <person name="Keightley P.D."/>
            <person name="Kheradpour P."/>
            <person name="Kirkness E.F."/>
            <person name="Koerich L.B."/>
            <person name="Kristiansen K."/>
            <person name="Kudrna D."/>
            <person name="Kulathinal R.J."/>
            <person name="Kumar S."/>
            <person name="Kwok R."/>
            <person name="Lander E."/>
            <person name="Langley C.H."/>
            <person name="Lapoint R."/>
            <person name="Lazzaro B.P."/>
            <person name="Lee S.J."/>
            <person name="Levesque L."/>
            <person name="Li R."/>
            <person name="Lin C.F."/>
            <person name="Lin M.F."/>
            <person name="Lindblad-Toh K."/>
            <person name="Llopart A."/>
            <person name="Long M."/>
            <person name="Low L."/>
            <person name="Lozovsky E."/>
            <person name="Lu J."/>
            <person name="Luo M."/>
            <person name="Machado C.A."/>
            <person name="Makalowski W."/>
            <person name="Marzo M."/>
            <person name="Matsuda M."/>
            <person name="Matzkin L."/>
            <person name="McAllister B."/>
            <person name="McBride C.S."/>
            <person name="McKernan B."/>
            <person name="McKernan K."/>
            <person name="Mendez-Lago M."/>
            <person name="Minx P."/>
            <person name="Mollenhauer M.U."/>
            <person name="Montooth K."/>
            <person name="Mount S.M."/>
            <person name="Mu X."/>
            <person name="Myers E."/>
            <person name="Negre B."/>
            <person name="Newfeld S."/>
            <person name="Nielsen R."/>
            <person name="Noor M.A."/>
            <person name="O'Grady P."/>
            <person name="Pachter L."/>
            <person name="Papaceit M."/>
            <person name="Parisi M.J."/>
            <person name="Parisi M."/>
            <person name="Parts L."/>
            <person name="Pedersen J.S."/>
            <person name="Pesole G."/>
            <person name="Phillippy A.M."/>
            <person name="Ponting C.P."/>
            <person name="Pop M."/>
            <person name="Porcelli D."/>
            <person name="Powell J.R."/>
            <person name="Prohaska S."/>
            <person name="Pruitt K."/>
            <person name="Puig M."/>
            <person name="Quesneville H."/>
            <person name="Ram K.R."/>
            <person name="Rand D."/>
            <person name="Rasmussen M.D."/>
            <person name="Reed L.K."/>
            <person name="Reenan R."/>
            <person name="Reily A."/>
            <person name="Remington K.A."/>
            <person name="Rieger T.T."/>
            <person name="Ritchie M.G."/>
            <person name="Robin C."/>
            <person name="Rogers Y.H."/>
            <person name="Rohde C."/>
            <person name="Rozas J."/>
            <person name="Rubenfield M.J."/>
            <person name="Ruiz A."/>
            <person name="Russo S."/>
            <person name="Salzberg S.L."/>
            <person name="Sanchez-Gracia A."/>
            <person name="Saranga D.J."/>
            <person name="Sato H."/>
            <person name="Schaeffer S.W."/>
            <person name="Schatz M.C."/>
            <person name="Schlenke T."/>
            <person name="Schwartz R."/>
            <person name="Segarra C."/>
            <person name="Singh R.S."/>
            <person name="Sirot L."/>
            <person name="Sirota M."/>
            <person name="Sisneros N.B."/>
            <person name="Smith C.D."/>
            <person name="Smith T.F."/>
            <person name="Spieth J."/>
            <person name="Stage D.E."/>
            <person name="Stark A."/>
            <person name="Stephan W."/>
            <person name="Strausberg R.L."/>
            <person name="Strempel S."/>
            <person name="Sturgill D."/>
            <person name="Sutton G."/>
            <person name="Sutton G.G."/>
            <person name="Tao W."/>
            <person name="Teichmann S."/>
            <person name="Tobari Y.N."/>
            <person name="Tomimura Y."/>
            <person name="Tsolas J.M."/>
            <person name="Valente V.L."/>
            <person name="Venter E."/>
            <person name="Venter J.C."/>
            <person name="Vicario S."/>
            <person name="Vieira F.G."/>
            <person name="Vilella A.J."/>
            <person name="Villasante A."/>
            <person name="Walenz B."/>
            <person name="Wang J."/>
            <person name="Wasserman M."/>
            <person name="Watts T."/>
            <person name="Wilson D."/>
            <person name="Wilson R.K."/>
            <person name="Wing R.A."/>
            <person name="Wolfner M.F."/>
            <person name="Wong A."/>
            <person name="Wong G.K."/>
            <person name="Wu C.I."/>
            <person name="Wu G."/>
            <person name="Yamamoto D."/>
            <person name="Yang H.P."/>
            <person name="Yang S.P."/>
            <person name="Yorke J.A."/>
            <person name="Yoshida K."/>
            <person name="Zdobnov E."/>
            <person name="Zhang P."/>
            <person name="Zhang Y."/>
            <person name="Zimin A.V."/>
            <person name="Baldwin J."/>
            <person name="Abdouelleil A."/>
            <person name="Abdulkadir J."/>
            <person name="Abebe A."/>
            <person name="Abera B."/>
            <person name="Abreu J."/>
            <person name="Acer S.C."/>
            <person name="Aftuck L."/>
            <person name="Alexander A."/>
            <person name="An P."/>
            <person name="Anderson E."/>
            <person name="Anderson S."/>
            <person name="Arachi H."/>
            <person name="Azer M."/>
            <person name="Bachantsang P."/>
            <person name="Barry A."/>
            <person name="Bayul T."/>
            <person name="Berlin A."/>
            <person name="Bessette D."/>
            <person name="Bloom T."/>
            <person name="Blye J."/>
            <person name="Boguslavskiy L."/>
            <person name="Bonnet C."/>
            <person name="Boukhgalter B."/>
            <person name="Bourzgui I."/>
            <person name="Brown A."/>
            <person name="Cahill P."/>
            <person name="Channer S."/>
            <person name="Cheshatsang Y."/>
            <person name="Chuda L."/>
            <person name="Citroen M."/>
            <person name="Collymore A."/>
            <person name="Cooke P."/>
            <person name="Costello M."/>
            <person name="D'Aco K."/>
            <person name="Daza R."/>
            <person name="De Haan G."/>
            <person name="DeGray S."/>
            <person name="DeMaso C."/>
            <person name="Dhargay N."/>
            <person name="Dooley K."/>
            <person name="Dooley E."/>
            <person name="Doricent M."/>
            <person name="Dorje P."/>
            <person name="Dorjee K."/>
            <person name="Dupes A."/>
            <person name="Elong R."/>
            <person name="Falk J."/>
            <person name="Farina A."/>
            <person name="Faro S."/>
            <person name="Ferguson D."/>
            <person name="Fisher S."/>
            <person name="Foley C.D."/>
            <person name="Franke A."/>
            <person name="Friedrich D."/>
            <person name="Gadbois L."/>
            <person name="Gearin G."/>
            <person name="Gearin C.R."/>
            <person name="Giannoukos G."/>
            <person name="Goode T."/>
            <person name="Graham J."/>
            <person name="Grandbois E."/>
            <person name="Grewal S."/>
            <person name="Gyaltsen K."/>
            <person name="Hafez N."/>
            <person name="Hagos B."/>
            <person name="Hall J."/>
            <person name="Henson C."/>
            <person name="Hollinger A."/>
            <person name="Honan T."/>
            <person name="Huard M.D."/>
            <person name="Hughes L."/>
            <person name="Hurhula B."/>
            <person name="Husby M.E."/>
            <person name="Kamat A."/>
            <person name="Kanga B."/>
            <person name="Kashin S."/>
            <person name="Khazanovich D."/>
            <person name="Kisner P."/>
            <person name="Lance K."/>
            <person name="Lara M."/>
            <person name="Lee W."/>
            <person name="Lennon N."/>
            <person name="Letendre F."/>
            <person name="LeVine R."/>
            <person name="Lipovsky A."/>
            <person name="Liu X."/>
            <person name="Liu J."/>
            <person name="Liu S."/>
            <person name="Lokyitsang T."/>
            <person name="Lokyitsang Y."/>
            <person name="Lubonja R."/>
            <person name="Lui A."/>
            <person name="MacDonald P."/>
            <person name="Magnisalis V."/>
            <person name="Maru K."/>
            <person name="Matthews C."/>
            <person name="McCusker W."/>
            <person name="McDonough S."/>
            <person name="Mehta T."/>
            <person name="Meldrim J."/>
            <person name="Meneus L."/>
            <person name="Mihai O."/>
            <person name="Mihalev A."/>
            <person name="Mihova T."/>
            <person name="Mittelman R."/>
            <person name="Mlenga V."/>
            <person name="Montmayeur A."/>
            <person name="Mulrain L."/>
            <person name="Navidi A."/>
            <person name="Naylor J."/>
            <person name="Negash T."/>
            <person name="Nguyen T."/>
            <person name="Nguyen N."/>
            <person name="Nicol R."/>
            <person name="Norbu C."/>
            <person name="Norbu N."/>
            <person name="Novod N."/>
            <person name="O'Neill B."/>
            <person name="Osman S."/>
            <person name="Markiewicz E."/>
            <person name="Oyono O.L."/>
            <person name="Patti C."/>
            <person name="Phunkhang P."/>
            <person name="Pierre F."/>
            <person name="Priest M."/>
            <person name="Raghuraman S."/>
            <person name="Rege F."/>
            <person name="Reyes R."/>
            <person name="Rise C."/>
            <person name="Rogov P."/>
            <person name="Ross K."/>
            <person name="Ryan E."/>
            <person name="Settipalli S."/>
            <person name="Shea T."/>
            <person name="Sherpa N."/>
            <person name="Shi L."/>
            <person name="Shih D."/>
            <person name="Sparrow T."/>
            <person name="Spaulding J."/>
            <person name="Stalker J."/>
            <person name="Stange-Thomann N."/>
            <person name="Stavropoulos S."/>
            <person name="Stone C."/>
            <person name="Strader C."/>
            <person name="Tesfaye S."/>
            <person name="Thomson T."/>
            <person name="Thoulutsang Y."/>
            <person name="Thoulutsang D."/>
            <person name="Topham K."/>
            <person name="Topping I."/>
            <person name="Tsamla T."/>
            <person name="Vassiliev H."/>
            <person name="Vo A."/>
            <person name="Wangchuk T."/>
            <person name="Wangdi T."/>
            <person name="Weiand M."/>
            <person name="Wilkinson J."/>
            <person name="Wilson A."/>
            <person name="Yadav S."/>
            <person name="Young G."/>
            <person name="Yu Q."/>
            <person name="Zembek L."/>
            <person name="Zhong D."/>
            <person name="Zimmer A."/>
            <person name="Zwirko Z."/>
            <person name="Jaffe D.B."/>
            <person name="Alvarez P."/>
            <person name="Brockman W."/>
            <person name="Butler J."/>
            <person name="Chin C."/>
            <person name="Gnerre S."/>
            <person name="Grabherr M."/>
            <person name="Kleber M."/>
            <person name="Mauceli E."/>
            <person name="MacCallum I."/>
        </authorList>
    </citation>
    <scope>NUCLEOTIDE SEQUENCE [LARGE SCALE GENOMIC DNA]</scope>
    <source>
        <strain evidence="3">MSH-3 / Tucson 14011-0111.49</strain>
    </source>
</reference>
<keyword evidence="1" id="KW-0813">Transport</keyword>
<keyword evidence="1" id="KW-0963">Cytoplasm</keyword>
<organism evidence="3">
    <name type="scientific">Drosophila persimilis</name>
    <name type="common">Fruit fly</name>
    <dbReference type="NCBI Taxonomy" id="7234"/>
    <lineage>
        <taxon>Eukaryota</taxon>
        <taxon>Metazoa</taxon>
        <taxon>Ecdysozoa</taxon>
        <taxon>Arthropoda</taxon>
        <taxon>Hexapoda</taxon>
        <taxon>Insecta</taxon>
        <taxon>Pterygota</taxon>
        <taxon>Neoptera</taxon>
        <taxon>Endopterygota</taxon>
        <taxon>Diptera</taxon>
        <taxon>Brachycera</taxon>
        <taxon>Muscomorpha</taxon>
        <taxon>Ephydroidea</taxon>
        <taxon>Drosophilidae</taxon>
        <taxon>Drosophila</taxon>
        <taxon>Sophophora</taxon>
    </lineage>
</organism>
<dbReference type="eggNOG" id="KOG4479">
    <property type="taxonomic scope" value="Eukaryota"/>
</dbReference>
<dbReference type="PhylomeDB" id="B4GMN6"/>
<dbReference type="OMA" id="CGWRKDI"/>
<dbReference type="GO" id="GO:0071819">
    <property type="term" value="C:DUBm complex"/>
    <property type="evidence" value="ECO:0007669"/>
    <property type="project" value="UniProtKB-UniRule"/>
</dbReference>
<keyword evidence="1" id="KW-0156">Chromatin regulator</keyword>
<dbReference type="HOGENOM" id="CLU_134052_1_3_1"/>
<dbReference type="InterPro" id="IPR018783">
    <property type="entry name" value="TF_ENY2"/>
</dbReference>
<dbReference type="Gene3D" id="1.10.246.140">
    <property type="match status" value="1"/>
</dbReference>
<dbReference type="GO" id="GO:0005654">
    <property type="term" value="C:nucleoplasm"/>
    <property type="evidence" value="ECO:0007669"/>
    <property type="project" value="UniProtKB-SubCell"/>
</dbReference>
<dbReference type="OrthoDB" id="6221744at2759"/>
<keyword evidence="3" id="KW-1185">Reference proteome</keyword>
<keyword evidence="1" id="KW-0804">Transcription</keyword>
<evidence type="ECO:0000313" key="3">
    <source>
        <dbReference type="Proteomes" id="UP000008744"/>
    </source>
</evidence>
<keyword evidence="1" id="KW-0653">Protein transport</keyword>
<dbReference type="GO" id="GO:0006325">
    <property type="term" value="P:chromatin organization"/>
    <property type="evidence" value="ECO:0007669"/>
    <property type="project" value="UniProtKB-KW"/>
</dbReference>
<dbReference type="InterPro" id="IPR038212">
    <property type="entry name" value="TF_EnY2_sf"/>
</dbReference>
<keyword evidence="1" id="KW-0539">Nucleus</keyword>
<dbReference type="GO" id="GO:0043035">
    <property type="term" value="F:chromatin insulator sequence binding"/>
    <property type="evidence" value="ECO:0007669"/>
    <property type="project" value="UniProtKB-UniRule"/>
</dbReference>
<dbReference type="KEGG" id="dpe:6594630"/>
<gene>
    <name evidence="1" type="primary">e(y)2</name>
    <name evidence="2" type="synonym">Dper\GL12417</name>
    <name evidence="2" type="ORF">Dper_GL12417</name>
</gene>
<keyword evidence="1" id="KW-0811">Translocation</keyword>
<evidence type="ECO:0000256" key="1">
    <source>
        <dbReference type="HAMAP-Rule" id="MF_03046"/>
    </source>
</evidence>
<dbReference type="GO" id="GO:0006368">
    <property type="term" value="P:transcription elongation by RNA polymerase II"/>
    <property type="evidence" value="ECO:0007669"/>
    <property type="project" value="UniProtKB-UniRule"/>
</dbReference>
<comment type="subunit">
    <text evidence="1">Component of the nuclear pore complex (NPC)-associated AMEX complex (anchoring and mRNA export complex), composed of at least e(y)2 and xmas-2. Component of the SAGA transcription coactivator-HAT complexes, at least composed of Ada2b, e(y)2, Pcaf/Gcn5, Taf10 and Nipped-A/Trrap. Within the SAGA complex, e(y)2, Sgf11, and not/nonstop form an additional subcomplex of SAGA called the DUB module (deubiquitination module). Component of the THO complex, composed of at least e(y)2, HPR1, THO2, THOC5, THOC6 and THOC7. Interacts with e(y)1. Interacts with su(Hw) (via zinc fingers). Interacts with xmas-2; required for localization to the nuclear periphery. Interacts with the nuclear pore complex (NPC).</text>
</comment>
<dbReference type="Pfam" id="PF10163">
    <property type="entry name" value="EnY2"/>
    <property type="match status" value="1"/>
</dbReference>
<dbReference type="GO" id="GO:0005737">
    <property type="term" value="C:cytoplasm"/>
    <property type="evidence" value="ECO:0007669"/>
    <property type="project" value="UniProtKB-SubCell"/>
</dbReference>
<dbReference type="GO" id="GO:0005643">
    <property type="term" value="C:nuclear pore"/>
    <property type="evidence" value="ECO:0007669"/>
    <property type="project" value="UniProtKB-UniRule"/>
</dbReference>
<name>B4GMN6_DROPE</name>
<dbReference type="GO" id="GO:0015031">
    <property type="term" value="P:protein transport"/>
    <property type="evidence" value="ECO:0007669"/>
    <property type="project" value="UniProtKB-KW"/>
</dbReference>
<accession>B4GMN6</accession>
<dbReference type="GO" id="GO:0006406">
    <property type="term" value="P:mRNA export from nucleus"/>
    <property type="evidence" value="ECO:0007669"/>
    <property type="project" value="UniProtKB-UniRule"/>
</dbReference>
<dbReference type="EMBL" id="CH479185">
    <property type="protein sequence ID" value="EDW38110.1"/>
    <property type="molecule type" value="Genomic_DNA"/>
</dbReference>
<dbReference type="HAMAP" id="MF_03046">
    <property type="entry name" value="ENY2_Sus1"/>
    <property type="match status" value="1"/>
</dbReference>
<comment type="subcellular location">
    <subcellularLocation>
        <location evidence="1">Nucleus</location>
        <location evidence="1">Nucleoplasm</location>
    </subcellularLocation>
    <subcellularLocation>
        <location evidence="1">Cytoplasm</location>
    </subcellularLocation>
</comment>
<dbReference type="GO" id="GO:0000124">
    <property type="term" value="C:SAGA complex"/>
    <property type="evidence" value="ECO:0007669"/>
    <property type="project" value="UniProtKB-UniRule"/>
</dbReference>
<dbReference type="GO" id="GO:0070390">
    <property type="term" value="C:transcription export complex 2"/>
    <property type="evidence" value="ECO:0007669"/>
    <property type="project" value="UniProtKB-UniRule"/>
</dbReference>
<comment type="similarity">
    <text evidence="1">Belongs to the ENY2 family.</text>
</comment>
<dbReference type="GO" id="GO:0003713">
    <property type="term" value="F:transcription coactivator activity"/>
    <property type="evidence" value="ECO:0007669"/>
    <property type="project" value="UniProtKB-UniRule"/>
</dbReference>
<proteinExistence type="inferred from homology"/>
<sequence length="102" mass="11672">MSSSKEIGTDAQAKEDVKLTNTESVALKDLLQTRLDECGWRKQVEQNIREIIAAKERDMQTLTSKELEAEIAPQARAMVPEYVRKEMLLRVREALESSLPRK</sequence>